<reference evidence="1" key="2">
    <citation type="journal article" date="2015" name="Fish Shellfish Immunol.">
        <title>Early steps in the European eel (Anguilla anguilla)-Vibrio vulnificus interaction in the gills: Role of the RtxA13 toxin.</title>
        <authorList>
            <person name="Callol A."/>
            <person name="Pajuelo D."/>
            <person name="Ebbesson L."/>
            <person name="Teles M."/>
            <person name="MacKenzie S."/>
            <person name="Amaro C."/>
        </authorList>
    </citation>
    <scope>NUCLEOTIDE SEQUENCE</scope>
</reference>
<organism evidence="1">
    <name type="scientific">Anguilla anguilla</name>
    <name type="common">European freshwater eel</name>
    <name type="synonym">Muraena anguilla</name>
    <dbReference type="NCBI Taxonomy" id="7936"/>
    <lineage>
        <taxon>Eukaryota</taxon>
        <taxon>Metazoa</taxon>
        <taxon>Chordata</taxon>
        <taxon>Craniata</taxon>
        <taxon>Vertebrata</taxon>
        <taxon>Euteleostomi</taxon>
        <taxon>Actinopterygii</taxon>
        <taxon>Neopterygii</taxon>
        <taxon>Teleostei</taxon>
        <taxon>Anguilliformes</taxon>
        <taxon>Anguillidae</taxon>
        <taxon>Anguilla</taxon>
    </lineage>
</organism>
<proteinExistence type="predicted"/>
<accession>A0A0E9WJM6</accession>
<protein>
    <submittedName>
        <fullName evidence="1">Uncharacterized protein</fullName>
    </submittedName>
</protein>
<name>A0A0E9WJM6_ANGAN</name>
<dbReference type="EMBL" id="GBXM01018879">
    <property type="protein sequence ID" value="JAH89698.1"/>
    <property type="molecule type" value="Transcribed_RNA"/>
</dbReference>
<sequence>MELECTSSVMNRFQGEHTHMRTYTHAHTHTHTHAHFLHKLFSESEVSR</sequence>
<reference evidence="1" key="1">
    <citation type="submission" date="2014-11" db="EMBL/GenBank/DDBJ databases">
        <authorList>
            <person name="Amaro Gonzalez C."/>
        </authorList>
    </citation>
    <scope>NUCLEOTIDE SEQUENCE</scope>
</reference>
<dbReference type="AlphaFoldDB" id="A0A0E9WJM6"/>
<evidence type="ECO:0000313" key="1">
    <source>
        <dbReference type="EMBL" id="JAH89698.1"/>
    </source>
</evidence>